<evidence type="ECO:0000313" key="2">
    <source>
        <dbReference type="Proteomes" id="UP000770661"/>
    </source>
</evidence>
<reference evidence="1" key="1">
    <citation type="submission" date="2020-07" db="EMBL/GenBank/DDBJ databases">
        <title>The High-quality genome of the commercially important snow crab, Chionoecetes opilio.</title>
        <authorList>
            <person name="Jeong J.-H."/>
            <person name="Ryu S."/>
        </authorList>
    </citation>
    <scope>NUCLEOTIDE SEQUENCE</scope>
    <source>
        <strain evidence="1">MADBK_172401_WGS</strain>
        <tissue evidence="1">Digestive gland</tissue>
    </source>
</reference>
<dbReference type="AlphaFoldDB" id="A0A8J5CFD4"/>
<comment type="caution">
    <text evidence="1">The sequence shown here is derived from an EMBL/GenBank/DDBJ whole genome shotgun (WGS) entry which is preliminary data.</text>
</comment>
<gene>
    <name evidence="1" type="ORF">GWK47_006922</name>
</gene>
<dbReference type="EMBL" id="JACEEZ010013303">
    <property type="protein sequence ID" value="KAG0720168.1"/>
    <property type="molecule type" value="Genomic_DNA"/>
</dbReference>
<name>A0A8J5CFD4_CHIOP</name>
<protein>
    <submittedName>
        <fullName evidence="1">Uncharacterized protein</fullName>
    </submittedName>
</protein>
<dbReference type="Proteomes" id="UP000770661">
    <property type="component" value="Unassembled WGS sequence"/>
</dbReference>
<organism evidence="1 2">
    <name type="scientific">Chionoecetes opilio</name>
    <name type="common">Atlantic snow crab</name>
    <name type="synonym">Cancer opilio</name>
    <dbReference type="NCBI Taxonomy" id="41210"/>
    <lineage>
        <taxon>Eukaryota</taxon>
        <taxon>Metazoa</taxon>
        <taxon>Ecdysozoa</taxon>
        <taxon>Arthropoda</taxon>
        <taxon>Crustacea</taxon>
        <taxon>Multicrustacea</taxon>
        <taxon>Malacostraca</taxon>
        <taxon>Eumalacostraca</taxon>
        <taxon>Eucarida</taxon>
        <taxon>Decapoda</taxon>
        <taxon>Pleocyemata</taxon>
        <taxon>Brachyura</taxon>
        <taxon>Eubrachyura</taxon>
        <taxon>Majoidea</taxon>
        <taxon>Majidae</taxon>
        <taxon>Chionoecetes</taxon>
    </lineage>
</organism>
<sequence>MADSEVLSELKQLRGQVRDLNLARSGHDDVVRNLGDAIASLRKENAELREPLGIRGIPLPRRREVAWTHVKNKETGRGRPQTPPPATRNTFAALVDECTEEGYGKTTELSLVFRMDSPCKPSWSKPATRQSSGSKLAAFVGGGREFAESEVPTYRGVVKS</sequence>
<evidence type="ECO:0000313" key="1">
    <source>
        <dbReference type="EMBL" id="KAG0720168.1"/>
    </source>
</evidence>
<proteinExistence type="predicted"/>
<keyword evidence="2" id="KW-1185">Reference proteome</keyword>
<accession>A0A8J5CFD4</accession>